<evidence type="ECO:0000313" key="2">
    <source>
        <dbReference type="EMBL" id="GFO52289.1"/>
    </source>
</evidence>
<dbReference type="SUPFAM" id="SSF53335">
    <property type="entry name" value="S-adenosyl-L-methionine-dependent methyltransferases"/>
    <property type="match status" value="1"/>
</dbReference>
<dbReference type="GO" id="GO:0008170">
    <property type="term" value="F:N-methyltransferase activity"/>
    <property type="evidence" value="ECO:0007669"/>
    <property type="project" value="InterPro"/>
</dbReference>
<evidence type="ECO:0000313" key="3">
    <source>
        <dbReference type="Proteomes" id="UP000504756"/>
    </source>
</evidence>
<protein>
    <recommendedName>
        <fullName evidence="1">DNA methylase adenine-specific domain-containing protein</fullName>
    </recommendedName>
</protein>
<evidence type="ECO:0000259" key="1">
    <source>
        <dbReference type="Pfam" id="PF02384"/>
    </source>
</evidence>
<dbReference type="Proteomes" id="UP000504756">
    <property type="component" value="Unassembled WGS sequence"/>
</dbReference>
<accession>A0A6L2ZW11</accession>
<proteinExistence type="predicted"/>
<reference evidence="2 3" key="1">
    <citation type="submission" date="2020-06" db="EMBL/GenBank/DDBJ databases">
        <title>Draft genome sequence of Lactic acid bacteria from Okinawan-style tofu.</title>
        <authorList>
            <person name="Takara I."/>
            <person name="Ikematsu S."/>
        </authorList>
    </citation>
    <scope>NUCLEOTIDE SEQUENCE [LARGE SCALE GENOMIC DNA]</scope>
    <source>
        <strain evidence="3">lg38</strain>
    </source>
</reference>
<sequence>MELTKLRDAMLKLFDCEKVEQLSEKIMGVVLSNDFEKMHKFVELIGNDLSIDHIQKVYQYYLADRKEKKQDYTPKSLAKLMASLAMPKDKKIIDMCAGSGALTIQAWNLDNNIVVECLEFDEAVIPFLLFNLQVRNIEGVVKQMDILENEIFNTYKITRTDKFGKVEKI</sequence>
<gene>
    <name evidence="2" type="ORF">ikelab_15640</name>
</gene>
<dbReference type="Pfam" id="PF02384">
    <property type="entry name" value="N6_Mtase"/>
    <property type="match status" value="1"/>
</dbReference>
<dbReference type="GO" id="GO:0003677">
    <property type="term" value="F:DNA binding"/>
    <property type="evidence" value="ECO:0007669"/>
    <property type="project" value="InterPro"/>
</dbReference>
<dbReference type="InterPro" id="IPR029063">
    <property type="entry name" value="SAM-dependent_MTases_sf"/>
</dbReference>
<dbReference type="RefSeq" id="WP_176490497.1">
    <property type="nucleotide sequence ID" value="NZ_BLXU01000009.1"/>
</dbReference>
<dbReference type="InterPro" id="IPR003356">
    <property type="entry name" value="DNA_methylase_A-5"/>
</dbReference>
<dbReference type="Gene3D" id="3.40.50.150">
    <property type="entry name" value="Vaccinia Virus protein VP39"/>
    <property type="match status" value="1"/>
</dbReference>
<dbReference type="AlphaFoldDB" id="A0A6L2ZW11"/>
<dbReference type="EMBL" id="BLXU01000009">
    <property type="protein sequence ID" value="GFO52289.1"/>
    <property type="molecule type" value="Genomic_DNA"/>
</dbReference>
<comment type="caution">
    <text evidence="2">The sequence shown here is derived from an EMBL/GenBank/DDBJ whole genome shotgun (WGS) entry which is preliminary data.</text>
</comment>
<organism evidence="2 3">
    <name type="scientific">Lactococcus garvieae</name>
    <dbReference type="NCBI Taxonomy" id="1363"/>
    <lineage>
        <taxon>Bacteria</taxon>
        <taxon>Bacillati</taxon>
        <taxon>Bacillota</taxon>
        <taxon>Bacilli</taxon>
        <taxon>Lactobacillales</taxon>
        <taxon>Streptococcaceae</taxon>
        <taxon>Lactococcus</taxon>
    </lineage>
</organism>
<feature type="domain" description="DNA methylase adenine-specific" evidence="1">
    <location>
        <begin position="51"/>
        <end position="154"/>
    </location>
</feature>
<name>A0A6L2ZW11_9LACT</name>